<dbReference type="EMBL" id="CP002558">
    <property type="protein sequence ID" value="AEE27148.1"/>
    <property type="molecule type" value="Genomic_DNA"/>
</dbReference>
<dbReference type="NCBIfam" id="NF006945">
    <property type="entry name" value="PRK09427.1"/>
    <property type="match status" value="1"/>
</dbReference>
<dbReference type="HOGENOM" id="CLU_007713_3_1_6"/>
<evidence type="ECO:0000313" key="17">
    <source>
        <dbReference type="Proteomes" id="UP000008303"/>
    </source>
</evidence>
<dbReference type="SUPFAM" id="SSF51366">
    <property type="entry name" value="Ribulose-phoshate binding barrel"/>
    <property type="match status" value="2"/>
</dbReference>
<dbReference type="UniPathway" id="UPA00035">
    <property type="reaction ID" value="UER00042"/>
</dbReference>
<comment type="similarity">
    <text evidence="13">Belongs to the TrpF family.</text>
</comment>
<feature type="domain" description="Indole-3-glycerol phosphate synthase" evidence="14">
    <location>
        <begin position="5"/>
        <end position="252"/>
    </location>
</feature>
<dbReference type="eggNOG" id="COG0135">
    <property type="taxonomic scope" value="Bacteria"/>
</dbReference>
<comment type="pathway">
    <text evidence="3 13">Amino-acid biosynthesis; L-tryptophan biosynthesis; L-tryptophan from chorismate: step 3/5.</text>
</comment>
<dbReference type="Pfam" id="PF00218">
    <property type="entry name" value="IGPS"/>
    <property type="match status" value="1"/>
</dbReference>
<dbReference type="Proteomes" id="UP000008303">
    <property type="component" value="Chromosome"/>
</dbReference>
<dbReference type="EC" id="4.1.1.48" evidence="12"/>
<reference evidence="17" key="1">
    <citation type="journal article" date="2011" name="Appl. Environ. Microbiol.">
        <title>Common ancestry and novel genetic traits of Francisella novicida-like isolates from North America and Australia as revealed by comparative genomic analyses.</title>
        <authorList>
            <person name="Siddaramappa S."/>
            <person name="Challacombe J.F."/>
            <person name="Petersen J.M."/>
            <person name="Pillai S."/>
            <person name="Hogg G."/>
            <person name="Kuske C.R."/>
        </authorList>
    </citation>
    <scope>NUCLEOTIDE SEQUENCE [LARGE SCALE GENOMIC DNA]</scope>
    <source>
        <strain evidence="17">3523</strain>
    </source>
</reference>
<gene>
    <name evidence="13" type="primary">trpF</name>
    <name evidence="12" type="synonym">trpC</name>
    <name evidence="16" type="ordered locus">FN3523_1845</name>
</gene>
<comment type="pathway">
    <text evidence="4 12">Amino-acid biosynthesis; L-tryptophan biosynthesis; L-tryptophan from chorismate: step 4/5.</text>
</comment>
<dbReference type="Gene3D" id="3.20.20.70">
    <property type="entry name" value="Aldolase class I"/>
    <property type="match status" value="2"/>
</dbReference>
<comment type="catalytic activity">
    <reaction evidence="1 13">
        <text>N-(5-phospho-beta-D-ribosyl)anthranilate = 1-(2-carboxyphenylamino)-1-deoxy-D-ribulose 5-phosphate</text>
        <dbReference type="Rhea" id="RHEA:21540"/>
        <dbReference type="ChEBI" id="CHEBI:18277"/>
        <dbReference type="ChEBI" id="CHEBI:58613"/>
        <dbReference type="EC" id="5.3.1.24"/>
    </reaction>
</comment>
<evidence type="ECO:0000259" key="14">
    <source>
        <dbReference type="Pfam" id="PF00218"/>
    </source>
</evidence>
<dbReference type="InterPro" id="IPR013785">
    <property type="entry name" value="Aldolase_TIM"/>
</dbReference>
<dbReference type="HAMAP" id="MF_00135">
    <property type="entry name" value="PRAI"/>
    <property type="match status" value="1"/>
</dbReference>
<dbReference type="PANTHER" id="PTHR22854:SF2">
    <property type="entry name" value="INDOLE-3-GLYCEROL-PHOSPHATE SYNTHASE"/>
    <property type="match status" value="1"/>
</dbReference>
<feature type="domain" description="N-(5'phosphoribosyl) anthranilate isomerase (PRAI)" evidence="15">
    <location>
        <begin position="257"/>
        <end position="448"/>
    </location>
</feature>
<evidence type="ECO:0000256" key="2">
    <source>
        <dbReference type="ARBA" id="ARBA00001633"/>
    </source>
</evidence>
<sequence>METILAKIVEAKRKWLFAKKRLFPLDVFKKEVIKTDRNFYKALESDKAVFILECKKGSPSKGVIRKKFDLNEIAAVYKNYANVISVLTDEEFFMGSFANLEIVRKQVTQPILCKDFIIDEYQIYLARHYQADAVLLMLSVLDDNEYKKLAKVANRLGMGILTEVSNEEELERAIKLKAKVIGINNRNLRDLSIDLNTTRLLAPKIPKGTIIISESGIYKNQEIRDLRNYVNGFLIGSSIMGERNLELAVRKLVYGFNKVCGLTSVENAQKAYDAGAVYGGLIFVEKSPRYVDFAMAKQIVKKVRLNYVGVFSDAKLEDVVDTCYGLKLSAVQLHGSENQEYIDALKSKLHRNCQIWKAYPVDKSIPEFFANVDYHLLDAQVDGKSGGTGKVFDWSLIKDRKNIILAGGLNAKNIAKAIELKCSAYDINSGVESEPGQKDQNKLNEVFEIIRNY</sequence>
<dbReference type="AlphaFoldDB" id="F4BI54"/>
<dbReference type="Pfam" id="PF00697">
    <property type="entry name" value="PRAI"/>
    <property type="match status" value="1"/>
</dbReference>
<dbReference type="KEGG" id="fcn:FN3523_1845"/>
<dbReference type="InterPro" id="IPR001240">
    <property type="entry name" value="PRAI_dom"/>
</dbReference>
<evidence type="ECO:0000256" key="7">
    <source>
        <dbReference type="ARBA" id="ARBA00022822"/>
    </source>
</evidence>
<keyword evidence="5 12" id="KW-0028">Amino-acid biosynthesis</keyword>
<dbReference type="GO" id="GO:0004640">
    <property type="term" value="F:phosphoribosylanthranilate isomerase activity"/>
    <property type="evidence" value="ECO:0007669"/>
    <property type="project" value="UniProtKB-UniRule"/>
</dbReference>
<name>F4BI54_9GAMM</name>
<accession>F4BI54</accession>
<dbReference type="PATRIC" id="fig|676032.3.peg.1854"/>
<keyword evidence="7 12" id="KW-0822">Tryptophan biosynthesis</keyword>
<dbReference type="FunFam" id="3.20.20.70:FF:000024">
    <property type="entry name" value="Indole-3-glycerol phosphate synthase"/>
    <property type="match status" value="1"/>
</dbReference>
<evidence type="ECO:0000256" key="8">
    <source>
        <dbReference type="ARBA" id="ARBA00023141"/>
    </source>
</evidence>
<dbReference type="RefSeq" id="WP_014549118.1">
    <property type="nucleotide sequence ID" value="NC_017449.1"/>
</dbReference>
<comment type="catalytic activity">
    <reaction evidence="2 12">
        <text>1-(2-carboxyphenylamino)-1-deoxy-D-ribulose 5-phosphate + H(+) = (1S,2R)-1-C-(indol-3-yl)glycerol 3-phosphate + CO2 + H2O</text>
        <dbReference type="Rhea" id="RHEA:23476"/>
        <dbReference type="ChEBI" id="CHEBI:15377"/>
        <dbReference type="ChEBI" id="CHEBI:15378"/>
        <dbReference type="ChEBI" id="CHEBI:16526"/>
        <dbReference type="ChEBI" id="CHEBI:58613"/>
        <dbReference type="ChEBI" id="CHEBI:58866"/>
        <dbReference type="EC" id="4.1.1.48"/>
    </reaction>
</comment>
<evidence type="ECO:0000256" key="10">
    <source>
        <dbReference type="ARBA" id="ARBA00023239"/>
    </source>
</evidence>
<evidence type="ECO:0000256" key="6">
    <source>
        <dbReference type="ARBA" id="ARBA00022793"/>
    </source>
</evidence>
<dbReference type="InterPro" id="IPR045186">
    <property type="entry name" value="Indole-3-glycerol_P_synth"/>
</dbReference>
<dbReference type="CDD" id="cd00405">
    <property type="entry name" value="PRAI"/>
    <property type="match status" value="1"/>
</dbReference>
<dbReference type="PANTHER" id="PTHR22854">
    <property type="entry name" value="TRYPTOPHAN BIOSYNTHESIS PROTEIN"/>
    <property type="match status" value="1"/>
</dbReference>
<evidence type="ECO:0000256" key="4">
    <source>
        <dbReference type="ARBA" id="ARBA00004696"/>
    </source>
</evidence>
<evidence type="ECO:0000256" key="3">
    <source>
        <dbReference type="ARBA" id="ARBA00004664"/>
    </source>
</evidence>
<keyword evidence="10 12" id="KW-0456">Lyase</keyword>
<evidence type="ECO:0000256" key="5">
    <source>
        <dbReference type="ARBA" id="ARBA00022605"/>
    </source>
</evidence>
<evidence type="ECO:0000313" key="16">
    <source>
        <dbReference type="EMBL" id="AEE27148.1"/>
    </source>
</evidence>
<keyword evidence="11" id="KW-0511">Multifunctional enzyme</keyword>
<dbReference type="GO" id="GO:0004425">
    <property type="term" value="F:indole-3-glycerol-phosphate synthase activity"/>
    <property type="evidence" value="ECO:0007669"/>
    <property type="project" value="UniProtKB-UniRule"/>
</dbReference>
<evidence type="ECO:0000256" key="9">
    <source>
        <dbReference type="ARBA" id="ARBA00023235"/>
    </source>
</evidence>
<evidence type="ECO:0000256" key="11">
    <source>
        <dbReference type="ARBA" id="ARBA00023268"/>
    </source>
</evidence>
<dbReference type="HAMAP" id="MF_00134_B">
    <property type="entry name" value="IGPS_B"/>
    <property type="match status" value="1"/>
</dbReference>
<evidence type="ECO:0000256" key="12">
    <source>
        <dbReference type="HAMAP-Rule" id="MF_00134"/>
    </source>
</evidence>
<keyword evidence="9 13" id="KW-0413">Isomerase</keyword>
<dbReference type="InterPro" id="IPR011060">
    <property type="entry name" value="RibuloseP-bd_barrel"/>
</dbReference>
<keyword evidence="6 12" id="KW-0210">Decarboxylase</keyword>
<protein>
    <recommendedName>
        <fullName evidence="12 13">Multifunctional fusion protein</fullName>
    </recommendedName>
    <domain>
        <recommendedName>
            <fullName evidence="12">Indole-3-glycerol phosphate synthase</fullName>
            <shortName evidence="12">IGPS</shortName>
            <ecNumber evidence="12">4.1.1.48</ecNumber>
        </recommendedName>
    </domain>
    <domain>
        <recommendedName>
            <fullName evidence="13">N-(5'-phosphoribosyl)anthranilate isomerase</fullName>
            <shortName evidence="13">PRAI</shortName>
            <ecNumber evidence="13">5.3.1.24</ecNumber>
        </recommendedName>
    </domain>
</protein>
<dbReference type="InterPro" id="IPR013798">
    <property type="entry name" value="Indole-3-glycerol_P_synth_dom"/>
</dbReference>
<proteinExistence type="inferred from homology"/>
<evidence type="ECO:0000259" key="15">
    <source>
        <dbReference type="Pfam" id="PF00697"/>
    </source>
</evidence>
<comment type="similarity">
    <text evidence="12">Belongs to the TrpC family.</text>
</comment>
<dbReference type="eggNOG" id="COG0134">
    <property type="taxonomic scope" value="Bacteria"/>
</dbReference>
<evidence type="ECO:0000256" key="1">
    <source>
        <dbReference type="ARBA" id="ARBA00001164"/>
    </source>
</evidence>
<keyword evidence="8 12" id="KW-0057">Aromatic amino acid biosynthesis</keyword>
<dbReference type="CDD" id="cd00331">
    <property type="entry name" value="IGPS"/>
    <property type="match status" value="1"/>
</dbReference>
<evidence type="ECO:0000256" key="13">
    <source>
        <dbReference type="HAMAP-Rule" id="MF_00135"/>
    </source>
</evidence>
<dbReference type="EC" id="5.3.1.24" evidence="13"/>
<organism evidence="16 17">
    <name type="scientific">Francisella hispaniensis</name>
    <dbReference type="NCBI Taxonomy" id="622488"/>
    <lineage>
        <taxon>Bacteria</taxon>
        <taxon>Pseudomonadati</taxon>
        <taxon>Pseudomonadota</taxon>
        <taxon>Gammaproteobacteria</taxon>
        <taxon>Thiotrichales</taxon>
        <taxon>Francisellaceae</taxon>
        <taxon>Francisella</taxon>
    </lineage>
</organism>
<dbReference type="GO" id="GO:0000162">
    <property type="term" value="P:L-tryptophan biosynthetic process"/>
    <property type="evidence" value="ECO:0007669"/>
    <property type="project" value="UniProtKB-UniRule"/>
</dbReference>